<dbReference type="InterPro" id="IPR015856">
    <property type="entry name" value="ABC_transpr_CbiO/EcfA_su"/>
</dbReference>
<name>A0ABU3NP87_9CHLR</name>
<evidence type="ECO:0000313" key="6">
    <source>
        <dbReference type="EMBL" id="MDT8898658.1"/>
    </source>
</evidence>
<organism evidence="6 7">
    <name type="scientific">Thermanaerothrix solaris</name>
    <dbReference type="NCBI Taxonomy" id="3058434"/>
    <lineage>
        <taxon>Bacteria</taxon>
        <taxon>Bacillati</taxon>
        <taxon>Chloroflexota</taxon>
        <taxon>Anaerolineae</taxon>
        <taxon>Anaerolineales</taxon>
        <taxon>Anaerolineaceae</taxon>
        <taxon>Thermanaerothrix</taxon>
    </lineage>
</organism>
<dbReference type="PROSITE" id="PS50893">
    <property type="entry name" value="ABC_TRANSPORTER_2"/>
    <property type="match status" value="1"/>
</dbReference>
<dbReference type="SUPFAM" id="SSF52540">
    <property type="entry name" value="P-loop containing nucleoside triphosphate hydrolases"/>
    <property type="match status" value="1"/>
</dbReference>
<gene>
    <name evidence="6" type="ORF">QYE77_10280</name>
</gene>
<dbReference type="Proteomes" id="UP001254165">
    <property type="component" value="Unassembled WGS sequence"/>
</dbReference>
<dbReference type="PROSITE" id="PS00211">
    <property type="entry name" value="ABC_TRANSPORTER_1"/>
    <property type="match status" value="1"/>
</dbReference>
<dbReference type="EMBL" id="JAUHMF010000002">
    <property type="protein sequence ID" value="MDT8898658.1"/>
    <property type="molecule type" value="Genomic_DNA"/>
</dbReference>
<dbReference type="Gene3D" id="3.40.50.300">
    <property type="entry name" value="P-loop containing nucleotide triphosphate hydrolases"/>
    <property type="match status" value="1"/>
</dbReference>
<keyword evidence="2" id="KW-0813">Transport</keyword>
<evidence type="ECO:0000256" key="3">
    <source>
        <dbReference type="ARBA" id="ARBA00022741"/>
    </source>
</evidence>
<evidence type="ECO:0000256" key="2">
    <source>
        <dbReference type="ARBA" id="ARBA00022448"/>
    </source>
</evidence>
<proteinExistence type="inferred from homology"/>
<dbReference type="InterPro" id="IPR003439">
    <property type="entry name" value="ABC_transporter-like_ATP-bd"/>
</dbReference>
<evidence type="ECO:0000259" key="5">
    <source>
        <dbReference type="PROSITE" id="PS50893"/>
    </source>
</evidence>
<dbReference type="Pfam" id="PF00005">
    <property type="entry name" value="ABC_tran"/>
    <property type="match status" value="1"/>
</dbReference>
<accession>A0ABU3NP87</accession>
<protein>
    <submittedName>
        <fullName evidence="6">ATP-binding cassette domain-containing protein</fullName>
    </submittedName>
</protein>
<keyword evidence="3" id="KW-0547">Nucleotide-binding</keyword>
<comment type="similarity">
    <text evidence="1">Belongs to the ABC transporter superfamily.</text>
</comment>
<dbReference type="CDD" id="cd03225">
    <property type="entry name" value="ABC_cobalt_CbiO_domain1"/>
    <property type="match status" value="1"/>
</dbReference>
<dbReference type="InterPro" id="IPR027417">
    <property type="entry name" value="P-loop_NTPase"/>
</dbReference>
<feature type="domain" description="ABC transporter" evidence="5">
    <location>
        <begin position="6"/>
        <end position="246"/>
    </location>
</feature>
<dbReference type="SMART" id="SM00382">
    <property type="entry name" value="AAA"/>
    <property type="match status" value="1"/>
</dbReference>
<sequence>MVSAIIEIRDYTWQYLNTEKPALDAISLDIYEGEFVGIIGPNGAGKTTLALSMDGLIPGQYHGVKQGTVKVMGKEVEDYPRGQLQRQVGVVFSDPEAQFTAMTVEDELVFGLENLGLSIPEIRERLEWVTELTALKPLLPKPPYEISGGQKQRVALAAVLAMMPKVMVLDEPTSMLDPISRKRIFEVLGRLKQEQHNTVIVIEHSLENLIPLADRMILLSEGKVALQAPTREFFQEIAFLLEKGIYPPEAMQFFYRLVQRGWYNGDLPITLDEAATKLEAILMPHHSTR</sequence>
<dbReference type="PANTHER" id="PTHR43553">
    <property type="entry name" value="HEAVY METAL TRANSPORTER"/>
    <property type="match status" value="1"/>
</dbReference>
<comment type="caution">
    <text evidence="6">The sequence shown here is derived from an EMBL/GenBank/DDBJ whole genome shotgun (WGS) entry which is preliminary data.</text>
</comment>
<keyword evidence="4 6" id="KW-0067">ATP-binding</keyword>
<evidence type="ECO:0000313" key="7">
    <source>
        <dbReference type="Proteomes" id="UP001254165"/>
    </source>
</evidence>
<evidence type="ECO:0000256" key="4">
    <source>
        <dbReference type="ARBA" id="ARBA00022840"/>
    </source>
</evidence>
<reference evidence="6 7" key="1">
    <citation type="submission" date="2023-07" db="EMBL/GenBank/DDBJ databases">
        <title>Novel species of Thermanaerothrix with wide hydrolytic capabilities.</title>
        <authorList>
            <person name="Zayulina K.S."/>
            <person name="Podosokorskaya O.A."/>
            <person name="Elcheninov A.G."/>
        </authorList>
    </citation>
    <scope>NUCLEOTIDE SEQUENCE [LARGE SCALE GENOMIC DNA]</scope>
    <source>
        <strain evidence="6 7">4228-RoL</strain>
    </source>
</reference>
<dbReference type="InterPro" id="IPR050095">
    <property type="entry name" value="ECF_ABC_transporter_ATP-bd"/>
</dbReference>
<dbReference type="InterPro" id="IPR017871">
    <property type="entry name" value="ABC_transporter-like_CS"/>
</dbReference>
<dbReference type="RefSeq" id="WP_315625322.1">
    <property type="nucleotide sequence ID" value="NZ_JAUHMF010000002.1"/>
</dbReference>
<keyword evidence="7" id="KW-1185">Reference proteome</keyword>
<evidence type="ECO:0000256" key="1">
    <source>
        <dbReference type="ARBA" id="ARBA00005417"/>
    </source>
</evidence>
<dbReference type="GO" id="GO:0005524">
    <property type="term" value="F:ATP binding"/>
    <property type="evidence" value="ECO:0007669"/>
    <property type="project" value="UniProtKB-KW"/>
</dbReference>
<dbReference type="InterPro" id="IPR003593">
    <property type="entry name" value="AAA+_ATPase"/>
</dbReference>